<keyword evidence="4" id="KW-1185">Reference proteome</keyword>
<evidence type="ECO:0000313" key="4">
    <source>
        <dbReference type="Proteomes" id="UP001331761"/>
    </source>
</evidence>
<feature type="non-terminal residue" evidence="3">
    <location>
        <position position="1"/>
    </location>
</feature>
<sequence>DIDLDHDHQVDLNEVLEHWHEHVSKMTKQQLDILKEGYKYADLNHDGKINITEFEIEVRRVLADVHFPKVHKHTGIFRSEGFNFSSLYKVV</sequence>
<gene>
    <name evidence="3" type="ORF">GCK32_005107</name>
</gene>
<comment type="caution">
    <text evidence="3">The sequence shown here is derived from an EMBL/GenBank/DDBJ whole genome shotgun (WGS) entry which is preliminary data.</text>
</comment>
<dbReference type="PROSITE" id="PS00018">
    <property type="entry name" value="EF_HAND_1"/>
    <property type="match status" value="2"/>
</dbReference>
<evidence type="ECO:0000313" key="3">
    <source>
        <dbReference type="EMBL" id="KAK5973605.1"/>
    </source>
</evidence>
<evidence type="ECO:0000259" key="2">
    <source>
        <dbReference type="PROSITE" id="PS50222"/>
    </source>
</evidence>
<dbReference type="GO" id="GO:0005509">
    <property type="term" value="F:calcium ion binding"/>
    <property type="evidence" value="ECO:0007669"/>
    <property type="project" value="InterPro"/>
</dbReference>
<reference evidence="3 4" key="1">
    <citation type="submission" date="2019-10" db="EMBL/GenBank/DDBJ databases">
        <title>Assembly and Annotation for the nematode Trichostrongylus colubriformis.</title>
        <authorList>
            <person name="Martin J."/>
        </authorList>
    </citation>
    <scope>NUCLEOTIDE SEQUENCE [LARGE SCALE GENOMIC DNA]</scope>
    <source>
        <strain evidence="3">G859</strain>
        <tissue evidence="3">Whole worm</tissue>
    </source>
</reference>
<dbReference type="AlphaFoldDB" id="A0AAN8F5M3"/>
<name>A0AAN8F5M3_TRICO</name>
<dbReference type="InterPro" id="IPR018247">
    <property type="entry name" value="EF_Hand_1_Ca_BS"/>
</dbReference>
<dbReference type="Gene3D" id="1.10.238.10">
    <property type="entry name" value="EF-hand"/>
    <property type="match status" value="1"/>
</dbReference>
<feature type="domain" description="EF-hand" evidence="2">
    <location>
        <begin position="29"/>
        <end position="64"/>
    </location>
</feature>
<proteinExistence type="predicted"/>
<organism evidence="3 4">
    <name type="scientific">Trichostrongylus colubriformis</name>
    <name type="common">Black scour worm</name>
    <dbReference type="NCBI Taxonomy" id="6319"/>
    <lineage>
        <taxon>Eukaryota</taxon>
        <taxon>Metazoa</taxon>
        <taxon>Ecdysozoa</taxon>
        <taxon>Nematoda</taxon>
        <taxon>Chromadorea</taxon>
        <taxon>Rhabditida</taxon>
        <taxon>Rhabditina</taxon>
        <taxon>Rhabditomorpha</taxon>
        <taxon>Strongyloidea</taxon>
        <taxon>Trichostrongylidae</taxon>
        <taxon>Trichostrongylus</taxon>
    </lineage>
</organism>
<dbReference type="EMBL" id="WIXE01015275">
    <property type="protein sequence ID" value="KAK5973605.1"/>
    <property type="molecule type" value="Genomic_DNA"/>
</dbReference>
<dbReference type="PROSITE" id="PS50222">
    <property type="entry name" value="EF_HAND_2"/>
    <property type="match status" value="1"/>
</dbReference>
<keyword evidence="1" id="KW-0106">Calcium</keyword>
<dbReference type="SUPFAM" id="SSF47473">
    <property type="entry name" value="EF-hand"/>
    <property type="match status" value="1"/>
</dbReference>
<dbReference type="InterPro" id="IPR011992">
    <property type="entry name" value="EF-hand-dom_pair"/>
</dbReference>
<evidence type="ECO:0000256" key="1">
    <source>
        <dbReference type="ARBA" id="ARBA00022837"/>
    </source>
</evidence>
<dbReference type="Proteomes" id="UP001331761">
    <property type="component" value="Unassembled WGS sequence"/>
</dbReference>
<dbReference type="InterPro" id="IPR002048">
    <property type="entry name" value="EF_hand_dom"/>
</dbReference>
<protein>
    <recommendedName>
        <fullName evidence="2">EF-hand domain-containing protein</fullName>
    </recommendedName>
</protein>
<accession>A0AAN8F5M3</accession>